<dbReference type="PANTHER" id="PTHR46913">
    <property type="entry name" value="RING-H2 FINGER PROTEIN ATL16"/>
    <property type="match status" value="1"/>
</dbReference>
<feature type="transmembrane region" description="Helical" evidence="15">
    <location>
        <begin position="271"/>
        <end position="292"/>
    </location>
</feature>
<feature type="compositionally biased region" description="Low complexity" evidence="14">
    <location>
        <begin position="423"/>
        <end position="443"/>
    </location>
</feature>
<keyword evidence="10" id="KW-0862">Zinc</keyword>
<feature type="region of interest" description="Disordered" evidence="14">
    <location>
        <begin position="122"/>
        <end position="142"/>
    </location>
</feature>
<feature type="compositionally biased region" description="Gly residues" evidence="14">
    <location>
        <begin position="510"/>
        <end position="520"/>
    </location>
</feature>
<feature type="domain" description="RING-type" evidence="16">
    <location>
        <begin position="346"/>
        <end position="388"/>
    </location>
</feature>
<evidence type="ECO:0000256" key="14">
    <source>
        <dbReference type="SAM" id="MobiDB-lite"/>
    </source>
</evidence>
<dbReference type="CDD" id="cd16461">
    <property type="entry name" value="RING-H2_EL5-like"/>
    <property type="match status" value="1"/>
</dbReference>
<evidence type="ECO:0000256" key="2">
    <source>
        <dbReference type="ARBA" id="ARBA00004167"/>
    </source>
</evidence>
<evidence type="ECO:0000256" key="10">
    <source>
        <dbReference type="ARBA" id="ARBA00022833"/>
    </source>
</evidence>
<dbReference type="GO" id="GO:0061630">
    <property type="term" value="F:ubiquitin protein ligase activity"/>
    <property type="evidence" value="ECO:0007669"/>
    <property type="project" value="UniProtKB-EC"/>
</dbReference>
<evidence type="ECO:0000256" key="1">
    <source>
        <dbReference type="ARBA" id="ARBA00000900"/>
    </source>
</evidence>
<feature type="region of interest" description="Disordered" evidence="14">
    <location>
        <begin position="423"/>
        <end position="450"/>
    </location>
</feature>
<evidence type="ECO:0000313" key="17">
    <source>
        <dbReference type="EMBL" id="OAE20625.1"/>
    </source>
</evidence>
<comment type="subcellular location">
    <subcellularLocation>
        <location evidence="2">Membrane</location>
        <topology evidence="2">Single-pass membrane protein</topology>
    </subcellularLocation>
</comment>
<evidence type="ECO:0000256" key="3">
    <source>
        <dbReference type="ARBA" id="ARBA00004906"/>
    </source>
</evidence>
<evidence type="ECO:0000256" key="15">
    <source>
        <dbReference type="SAM" id="Phobius"/>
    </source>
</evidence>
<comment type="catalytic activity">
    <reaction evidence="1">
        <text>S-ubiquitinyl-[E2 ubiquitin-conjugating enzyme]-L-cysteine + [acceptor protein]-L-lysine = [E2 ubiquitin-conjugating enzyme]-L-cysteine + N(6)-ubiquitinyl-[acceptor protein]-L-lysine.</text>
        <dbReference type="EC" id="2.3.2.27"/>
    </reaction>
</comment>
<dbReference type="SUPFAM" id="SSF57850">
    <property type="entry name" value="RING/U-box"/>
    <property type="match status" value="1"/>
</dbReference>
<dbReference type="Pfam" id="PF13639">
    <property type="entry name" value="zf-RING_2"/>
    <property type="match status" value="1"/>
</dbReference>
<evidence type="ECO:0000256" key="9">
    <source>
        <dbReference type="ARBA" id="ARBA00022786"/>
    </source>
</evidence>
<evidence type="ECO:0000313" key="18">
    <source>
        <dbReference type="Proteomes" id="UP000077202"/>
    </source>
</evidence>
<feature type="transmembrane region" description="Helical" evidence="15">
    <location>
        <begin position="210"/>
        <end position="232"/>
    </location>
</feature>
<keyword evidence="6 15" id="KW-0812">Transmembrane</keyword>
<name>A0A176VL04_MARPO</name>
<evidence type="ECO:0000256" key="7">
    <source>
        <dbReference type="ARBA" id="ARBA00022723"/>
    </source>
</evidence>
<dbReference type="GO" id="GO:0008270">
    <property type="term" value="F:zinc ion binding"/>
    <property type="evidence" value="ECO:0007669"/>
    <property type="project" value="UniProtKB-KW"/>
</dbReference>
<evidence type="ECO:0000256" key="11">
    <source>
        <dbReference type="ARBA" id="ARBA00022989"/>
    </source>
</evidence>
<feature type="region of interest" description="Disordered" evidence="14">
    <location>
        <begin position="33"/>
        <end position="74"/>
    </location>
</feature>
<evidence type="ECO:0000256" key="8">
    <source>
        <dbReference type="ARBA" id="ARBA00022771"/>
    </source>
</evidence>
<dbReference type="InterPro" id="IPR013083">
    <property type="entry name" value="Znf_RING/FYVE/PHD"/>
</dbReference>
<evidence type="ECO:0000256" key="4">
    <source>
        <dbReference type="ARBA" id="ARBA00012483"/>
    </source>
</evidence>
<feature type="compositionally biased region" description="Polar residues" evidence="14">
    <location>
        <begin position="52"/>
        <end position="61"/>
    </location>
</feature>
<dbReference type="InterPro" id="IPR001841">
    <property type="entry name" value="Znf_RING"/>
</dbReference>
<dbReference type="FunFam" id="3.30.40.10:FF:000187">
    <property type="entry name" value="E3 ubiquitin-protein ligase ATL6"/>
    <property type="match status" value="1"/>
</dbReference>
<feature type="compositionally biased region" description="Gly residues" evidence="14">
    <location>
        <begin position="640"/>
        <end position="651"/>
    </location>
</feature>
<keyword evidence="18" id="KW-1185">Reference proteome</keyword>
<dbReference type="AlphaFoldDB" id="A0A176VL04"/>
<evidence type="ECO:0000256" key="6">
    <source>
        <dbReference type="ARBA" id="ARBA00022692"/>
    </source>
</evidence>
<dbReference type="GO" id="GO:0016567">
    <property type="term" value="P:protein ubiquitination"/>
    <property type="evidence" value="ECO:0007669"/>
    <property type="project" value="InterPro"/>
</dbReference>
<proteinExistence type="predicted"/>
<dbReference type="PANTHER" id="PTHR46913:SF1">
    <property type="entry name" value="RING-H2 FINGER PROTEIN ATL16"/>
    <property type="match status" value="1"/>
</dbReference>
<comment type="caution">
    <text evidence="17">The sequence shown here is derived from an EMBL/GenBank/DDBJ whole genome shotgun (WGS) entry which is preliminary data.</text>
</comment>
<keyword evidence="7" id="KW-0479">Metal-binding</keyword>
<evidence type="ECO:0000259" key="16">
    <source>
        <dbReference type="PROSITE" id="PS50089"/>
    </source>
</evidence>
<dbReference type="InterPro" id="IPR044600">
    <property type="entry name" value="ATL1/ATL16-like"/>
</dbReference>
<reference evidence="17" key="1">
    <citation type="submission" date="2016-03" db="EMBL/GenBank/DDBJ databases">
        <title>Mechanisms controlling the formation of the plant cell surface in tip-growing cells are functionally conserved among land plants.</title>
        <authorList>
            <person name="Honkanen S."/>
            <person name="Jones V.A."/>
            <person name="Morieri G."/>
            <person name="Champion C."/>
            <person name="Hetherington A.J."/>
            <person name="Kelly S."/>
            <person name="Saint-Marcoux D."/>
            <person name="Proust H."/>
            <person name="Prescott H."/>
            <person name="Dolan L."/>
        </authorList>
    </citation>
    <scope>NUCLEOTIDE SEQUENCE [LARGE SCALE GENOMIC DNA]</scope>
    <source>
        <tissue evidence="17">Whole gametophyte</tissue>
    </source>
</reference>
<sequence>MTETRSSDELAFCAVQLSSFAFLPRKDESSCWTETTRDKRAPAAARRRPISSPATVSSPSHCGSGCGERQRPGGGRGALGQFSSFSSRALWRFLVSSRFLALFSLFVLKSVSIICCCSGSSGSSDTSASSSPGGGGSSSSSSTRRLLSLTRFRVLRSNQSVCCASSAQEAVAVASSLRGRISSSLSVAWGLSSETSGGIEPSTSEKLSRVLFFVVSPITTTTTTTMSFTYAMRNMTKHLTSENGDMGCTTCTDFGPDTVADPGLPALKPNVAIIIIGLGFTLILVAAFALFAKFMRPHLSRQDAGTRMWEDVVKDGHLLDTNVIKNLPLVIYSSESFNGMNLDSECAVCLSSFEEKEELRLLPNCKHMFHPSCIDNWLRSHPSCPLCRSTIISSSWTLRNPPAGPPEPGAVALSIFVSSQGAGPSSGPGIIQRSSSMGEISGSSRRDDDSSHRIEITVIQDQHQQQQQHHTSPADVPCMRAASWCGGTMVAPRKSKEFRKDICEQQSPAGAGGGGGGGGSSSSAVQQTQRGADVHEFDPYQNAGQANQSAQSVFIFIPQAPITETSATGAGAGSGGVLSENSRKPTVVLPEGRSAISKLHEEVRSSLEASGSMRKFGNSTLQGVFGSSPIRDTSSLQGGSTTGQGQGGDGGSPSSQDHQSIQARHCPCTGEKEDRP</sequence>
<evidence type="ECO:0000256" key="13">
    <source>
        <dbReference type="PROSITE-ProRule" id="PRU00175"/>
    </source>
</evidence>
<keyword evidence="12 15" id="KW-0472">Membrane</keyword>
<keyword evidence="9" id="KW-0833">Ubl conjugation pathway</keyword>
<keyword evidence="11 15" id="KW-1133">Transmembrane helix</keyword>
<dbReference type="Gene3D" id="3.30.40.10">
    <property type="entry name" value="Zinc/RING finger domain, C3HC4 (zinc finger)"/>
    <property type="match status" value="1"/>
</dbReference>
<dbReference type="EC" id="2.3.2.27" evidence="4"/>
<dbReference type="SMART" id="SM00184">
    <property type="entry name" value="RING"/>
    <property type="match status" value="1"/>
</dbReference>
<accession>A0A176VL04</accession>
<feature type="region of interest" description="Disordered" evidence="14">
    <location>
        <begin position="608"/>
        <end position="676"/>
    </location>
</feature>
<comment type="pathway">
    <text evidence="3">Protein modification; protein ubiquitination.</text>
</comment>
<keyword evidence="5" id="KW-0808">Transferase</keyword>
<dbReference type="GO" id="GO:0016020">
    <property type="term" value="C:membrane"/>
    <property type="evidence" value="ECO:0007669"/>
    <property type="project" value="UniProtKB-SubCell"/>
</dbReference>
<feature type="compositionally biased region" description="Low complexity" evidence="14">
    <location>
        <begin position="122"/>
        <end position="131"/>
    </location>
</feature>
<organism evidence="17 18">
    <name type="scientific">Marchantia polymorpha subsp. ruderalis</name>
    <dbReference type="NCBI Taxonomy" id="1480154"/>
    <lineage>
        <taxon>Eukaryota</taxon>
        <taxon>Viridiplantae</taxon>
        <taxon>Streptophyta</taxon>
        <taxon>Embryophyta</taxon>
        <taxon>Marchantiophyta</taxon>
        <taxon>Marchantiopsida</taxon>
        <taxon>Marchantiidae</taxon>
        <taxon>Marchantiales</taxon>
        <taxon>Marchantiaceae</taxon>
        <taxon>Marchantia</taxon>
    </lineage>
</organism>
<evidence type="ECO:0000256" key="5">
    <source>
        <dbReference type="ARBA" id="ARBA00022679"/>
    </source>
</evidence>
<feature type="region of interest" description="Disordered" evidence="14">
    <location>
        <begin position="505"/>
        <end position="531"/>
    </location>
</feature>
<evidence type="ECO:0000256" key="12">
    <source>
        <dbReference type="ARBA" id="ARBA00023136"/>
    </source>
</evidence>
<protein>
    <recommendedName>
        <fullName evidence="4">RING-type E3 ubiquitin transferase</fullName>
        <ecNumber evidence="4">2.3.2.27</ecNumber>
    </recommendedName>
</protein>
<gene>
    <name evidence="17" type="ORF">AXG93_517s1400</name>
</gene>
<keyword evidence="8 13" id="KW-0863">Zinc-finger</keyword>
<dbReference type="Proteomes" id="UP000077202">
    <property type="component" value="Unassembled WGS sequence"/>
</dbReference>
<dbReference type="PROSITE" id="PS50089">
    <property type="entry name" value="ZF_RING_2"/>
    <property type="match status" value="1"/>
</dbReference>
<dbReference type="EMBL" id="LVLJ01003592">
    <property type="protein sequence ID" value="OAE20625.1"/>
    <property type="molecule type" value="Genomic_DNA"/>
</dbReference>